<dbReference type="OrthoDB" id="1684239at2"/>
<organism evidence="1 2">
    <name type="scientific">Agromyces albus</name>
    <dbReference type="NCBI Taxonomy" id="205332"/>
    <lineage>
        <taxon>Bacteria</taxon>
        <taxon>Bacillati</taxon>
        <taxon>Actinomycetota</taxon>
        <taxon>Actinomycetes</taxon>
        <taxon>Micrococcales</taxon>
        <taxon>Microbacteriaceae</taxon>
        <taxon>Agromyces</taxon>
    </lineage>
</organism>
<dbReference type="Proteomes" id="UP000293865">
    <property type="component" value="Unassembled WGS sequence"/>
</dbReference>
<dbReference type="Gene3D" id="3.40.1490.10">
    <property type="entry name" value="Bit1"/>
    <property type="match status" value="1"/>
</dbReference>
<gene>
    <name evidence="1" type="ORF">ESP51_07330</name>
</gene>
<evidence type="ECO:0000313" key="1">
    <source>
        <dbReference type="EMBL" id="RXZ71701.1"/>
    </source>
</evidence>
<proteinExistence type="predicted"/>
<name>A0A4Q2L670_9MICO</name>
<dbReference type="InterPro" id="IPR018988">
    <property type="entry name" value="DUF2000"/>
</dbReference>
<sequence>MTESAPIRFDTKVAILVGDDLLPWQKLNVTAFLVSGIATSEPDLVGEPYEDADGATYLPMLRQPILVYGADAAVMRAARSKSVERGLAVAVYTRELFATSHDAANRAAVRSVASKSLDLVGIGIRGPRNLVDRLIKGARMHA</sequence>
<keyword evidence="2" id="KW-1185">Reference proteome</keyword>
<comment type="caution">
    <text evidence="1">The sequence shown here is derived from an EMBL/GenBank/DDBJ whole genome shotgun (WGS) entry which is preliminary data.</text>
</comment>
<dbReference type="AlphaFoldDB" id="A0A4Q2L670"/>
<evidence type="ECO:0000313" key="2">
    <source>
        <dbReference type="Proteomes" id="UP000293865"/>
    </source>
</evidence>
<reference evidence="1 2" key="1">
    <citation type="submission" date="2019-01" db="EMBL/GenBank/DDBJ databases">
        <title>Agromyces.</title>
        <authorList>
            <person name="Li J."/>
        </authorList>
    </citation>
    <scope>NUCLEOTIDE SEQUENCE [LARGE SCALE GENOMIC DNA]</scope>
    <source>
        <strain evidence="1 2">DSM 15934</strain>
    </source>
</reference>
<dbReference type="EMBL" id="SDPN01000010">
    <property type="protein sequence ID" value="RXZ71701.1"/>
    <property type="molecule type" value="Genomic_DNA"/>
</dbReference>
<protein>
    <submittedName>
        <fullName evidence="1">DUF2000 domain-containing protein</fullName>
    </submittedName>
</protein>
<dbReference type="InterPro" id="IPR023476">
    <property type="entry name" value="Pep_tRNA_hydro_II_dom_sf"/>
</dbReference>
<dbReference type="Pfam" id="PF09391">
    <property type="entry name" value="DUF2000"/>
    <property type="match status" value="1"/>
</dbReference>
<dbReference type="RefSeq" id="WP_129520247.1">
    <property type="nucleotide sequence ID" value="NZ_SDPN01000010.1"/>
</dbReference>
<dbReference type="SUPFAM" id="SSF102462">
    <property type="entry name" value="Peptidyl-tRNA hydrolase II"/>
    <property type="match status" value="1"/>
</dbReference>
<accession>A0A4Q2L670</accession>